<name>A0ABT7NH03_9BURK</name>
<organism evidence="2 3">
    <name type="scientific">Variovorax dokdonensis</name>
    <dbReference type="NCBI Taxonomy" id="344883"/>
    <lineage>
        <taxon>Bacteria</taxon>
        <taxon>Pseudomonadati</taxon>
        <taxon>Pseudomonadota</taxon>
        <taxon>Betaproteobacteria</taxon>
        <taxon>Burkholderiales</taxon>
        <taxon>Comamonadaceae</taxon>
        <taxon>Variovorax</taxon>
    </lineage>
</organism>
<sequence>MNAALRGSDAGDNKRREDPGGGAVPVSAPFAIDEAIASWKQAMRTQVAQYFRCLREQGVSPVKFHKVKGRSFVELTIEGVRFKGQVRKGPIISGLGADCPLASASITFCADDSWGQSASRWAICNHRTQRRIALDILSMAGIRALACEFGLVIHGEGPSEMLSESECFVNSTAYDQLQAWIMKYPLLANRLLLEFPEFLGDARNNEDLRPRSRYRKLWEFQYLANP</sequence>
<dbReference type="RefSeq" id="WP_286662314.1">
    <property type="nucleotide sequence ID" value="NZ_JASZYV010000006.1"/>
</dbReference>
<proteinExistence type="predicted"/>
<evidence type="ECO:0000313" key="3">
    <source>
        <dbReference type="Proteomes" id="UP001174908"/>
    </source>
</evidence>
<evidence type="ECO:0000256" key="1">
    <source>
        <dbReference type="SAM" id="MobiDB-lite"/>
    </source>
</evidence>
<dbReference type="EMBL" id="JASZYV010000006">
    <property type="protein sequence ID" value="MDM0047197.1"/>
    <property type="molecule type" value="Genomic_DNA"/>
</dbReference>
<dbReference type="Proteomes" id="UP001174908">
    <property type="component" value="Unassembled WGS sequence"/>
</dbReference>
<protein>
    <submittedName>
        <fullName evidence="2">Uncharacterized protein</fullName>
    </submittedName>
</protein>
<gene>
    <name evidence="2" type="ORF">QTH91_22080</name>
</gene>
<feature type="compositionally biased region" description="Basic and acidic residues" evidence="1">
    <location>
        <begin position="9"/>
        <end position="19"/>
    </location>
</feature>
<keyword evidence="3" id="KW-1185">Reference proteome</keyword>
<reference evidence="2" key="1">
    <citation type="submission" date="2023-06" db="EMBL/GenBank/DDBJ databases">
        <authorList>
            <person name="Jiang Y."/>
            <person name="Liu Q."/>
        </authorList>
    </citation>
    <scope>NUCLEOTIDE SEQUENCE</scope>
    <source>
        <strain evidence="2">CGMCC 1.12089</strain>
    </source>
</reference>
<accession>A0ABT7NH03</accession>
<feature type="region of interest" description="Disordered" evidence="1">
    <location>
        <begin position="1"/>
        <end position="26"/>
    </location>
</feature>
<comment type="caution">
    <text evidence="2">The sequence shown here is derived from an EMBL/GenBank/DDBJ whole genome shotgun (WGS) entry which is preliminary data.</text>
</comment>
<evidence type="ECO:0000313" key="2">
    <source>
        <dbReference type="EMBL" id="MDM0047197.1"/>
    </source>
</evidence>